<gene>
    <name evidence="2" type="ORF">A306_08244</name>
</gene>
<sequence length="241" mass="25582">MSPPTPQCPRCPHLGHRDVLLARFELGPVAEGDNATQHGPGVRGLVETLAWGHGDNGDVGDNGDIGGNGGKGGKEDNGDKGDIGDNGDIGDQGSNGGTGDIGDNGDDPPAGPGSAQHFAAGSESLSYKGKAETKLPGERALPSLAAQATMNKMKNFKRRFSLSVPRTETIEESLTEFTEQFNQLNNRRNEAMGISRERRRSGRQPARIPPRRPCTDKQAEPLAFGNLIKSDLTLPETPRLP</sequence>
<accession>R7VWJ8</accession>
<dbReference type="eggNOG" id="KOG0594">
    <property type="taxonomic scope" value="Eukaryota"/>
</dbReference>
<keyword evidence="2" id="KW-0808">Transferase</keyword>
<organism evidence="2">
    <name type="scientific">Columba livia</name>
    <name type="common">Rock dove</name>
    <dbReference type="NCBI Taxonomy" id="8932"/>
    <lineage>
        <taxon>Eukaryota</taxon>
        <taxon>Metazoa</taxon>
        <taxon>Chordata</taxon>
        <taxon>Craniata</taxon>
        <taxon>Vertebrata</taxon>
        <taxon>Euteleostomi</taxon>
        <taxon>Archelosauria</taxon>
        <taxon>Archosauria</taxon>
        <taxon>Dinosauria</taxon>
        <taxon>Saurischia</taxon>
        <taxon>Theropoda</taxon>
        <taxon>Coelurosauria</taxon>
        <taxon>Aves</taxon>
        <taxon>Neognathae</taxon>
        <taxon>Neoaves</taxon>
        <taxon>Columbimorphae</taxon>
        <taxon>Columbiformes</taxon>
        <taxon>Columbidae</taxon>
        <taxon>Columba</taxon>
    </lineage>
</organism>
<feature type="region of interest" description="Disordered" evidence="1">
    <location>
        <begin position="53"/>
        <end position="134"/>
    </location>
</feature>
<evidence type="ECO:0000313" key="2">
    <source>
        <dbReference type="EMBL" id="EMC83608.1"/>
    </source>
</evidence>
<feature type="compositionally biased region" description="Basic and acidic residues" evidence="1">
    <location>
        <begin position="72"/>
        <end position="83"/>
    </location>
</feature>
<reference evidence="2" key="1">
    <citation type="journal article" date="2013" name="Science">
        <title>Genomic diversity and evolution of the head crest in the rock pigeon.</title>
        <authorList>
            <person name="Shapiro M.D."/>
            <person name="Kronenberg Z."/>
            <person name="Li C."/>
            <person name="Domyan E.T."/>
            <person name="Pan H."/>
            <person name="Campbell M."/>
            <person name="Tan H."/>
            <person name="Huff C.D."/>
            <person name="Hu H."/>
            <person name="Vickrey A.I."/>
            <person name="Nielsen S.C."/>
            <person name="Stringham S.A."/>
            <person name="Hu H."/>
            <person name="Willerslev E."/>
            <person name="Gilbert M.T."/>
            <person name="Yandell M."/>
            <person name="Zhang G."/>
            <person name="Wang J."/>
        </authorList>
    </citation>
    <scope>NUCLEOTIDE SEQUENCE [LARGE SCALE GENOMIC DNA]</scope>
    <source>
        <tissue evidence="2">Blood</tissue>
    </source>
</reference>
<keyword evidence="2" id="KW-0418">Kinase</keyword>
<protein>
    <submittedName>
        <fullName evidence="2">Serine/threonine-protein kinase PCTAIRE-3</fullName>
    </submittedName>
</protein>
<name>R7VWJ8_COLLI</name>
<proteinExistence type="predicted"/>
<feature type="region of interest" description="Disordered" evidence="1">
    <location>
        <begin position="184"/>
        <end position="241"/>
    </location>
</feature>
<feature type="compositionally biased region" description="Gly residues" evidence="1">
    <location>
        <begin position="93"/>
        <end position="102"/>
    </location>
</feature>
<dbReference type="GO" id="GO:0016301">
    <property type="term" value="F:kinase activity"/>
    <property type="evidence" value="ECO:0007669"/>
    <property type="project" value="UniProtKB-KW"/>
</dbReference>
<dbReference type="EMBL" id="KB378542">
    <property type="protein sequence ID" value="EMC83608.1"/>
    <property type="molecule type" value="Genomic_DNA"/>
</dbReference>
<evidence type="ECO:0000256" key="1">
    <source>
        <dbReference type="SAM" id="MobiDB-lite"/>
    </source>
</evidence>
<dbReference type="AlphaFoldDB" id="R7VWJ8"/>